<sequence length="123" mass="13491">MASSPLSGTTSSPVTTTSPTLPEHSAPKIHPLFQSSSQTCSIKLDRNNYLVWTSVILPLIEENRLQAHIDPSAPVPPMTVVLPDSTTPVPNPAFEDWFSVDRMLLGWLRNAMSQEVATQLLHC</sequence>
<accession>A0AAE1IN66</accession>
<keyword evidence="3" id="KW-1185">Reference proteome</keyword>
<dbReference type="AlphaFoldDB" id="A0AAE1IN66"/>
<evidence type="ECO:0000256" key="1">
    <source>
        <dbReference type="SAM" id="MobiDB-lite"/>
    </source>
</evidence>
<organism evidence="2 3">
    <name type="scientific">Acacia crassicarpa</name>
    <name type="common">northern wattle</name>
    <dbReference type="NCBI Taxonomy" id="499986"/>
    <lineage>
        <taxon>Eukaryota</taxon>
        <taxon>Viridiplantae</taxon>
        <taxon>Streptophyta</taxon>
        <taxon>Embryophyta</taxon>
        <taxon>Tracheophyta</taxon>
        <taxon>Spermatophyta</taxon>
        <taxon>Magnoliopsida</taxon>
        <taxon>eudicotyledons</taxon>
        <taxon>Gunneridae</taxon>
        <taxon>Pentapetalae</taxon>
        <taxon>rosids</taxon>
        <taxon>fabids</taxon>
        <taxon>Fabales</taxon>
        <taxon>Fabaceae</taxon>
        <taxon>Caesalpinioideae</taxon>
        <taxon>mimosoid clade</taxon>
        <taxon>Acacieae</taxon>
        <taxon>Acacia</taxon>
    </lineage>
</organism>
<feature type="region of interest" description="Disordered" evidence="1">
    <location>
        <begin position="1"/>
        <end position="28"/>
    </location>
</feature>
<dbReference type="PANTHER" id="PTHR47481:SF31">
    <property type="entry name" value="OS01G0873500 PROTEIN"/>
    <property type="match status" value="1"/>
</dbReference>
<evidence type="ECO:0008006" key="4">
    <source>
        <dbReference type="Google" id="ProtNLM"/>
    </source>
</evidence>
<feature type="compositionally biased region" description="Low complexity" evidence="1">
    <location>
        <begin position="1"/>
        <end position="22"/>
    </location>
</feature>
<evidence type="ECO:0000313" key="2">
    <source>
        <dbReference type="EMBL" id="KAK4253020.1"/>
    </source>
</evidence>
<dbReference type="PANTHER" id="PTHR47481">
    <property type="match status" value="1"/>
</dbReference>
<dbReference type="Proteomes" id="UP001293593">
    <property type="component" value="Unassembled WGS sequence"/>
</dbReference>
<protein>
    <recommendedName>
        <fullName evidence="4">Retrotransposon Copia-like N-terminal domain-containing protein</fullName>
    </recommendedName>
</protein>
<proteinExistence type="predicted"/>
<dbReference type="EMBL" id="JAWXYG010000018">
    <property type="protein sequence ID" value="KAK4253020.1"/>
    <property type="molecule type" value="Genomic_DNA"/>
</dbReference>
<gene>
    <name evidence="2" type="ORF">QN277_010857</name>
</gene>
<reference evidence="2" key="1">
    <citation type="submission" date="2023-10" db="EMBL/GenBank/DDBJ databases">
        <title>Chromosome-level genome of the transformable northern wattle, Acacia crassicarpa.</title>
        <authorList>
            <person name="Massaro I."/>
            <person name="Sinha N.R."/>
            <person name="Poethig S."/>
            <person name="Leichty A.R."/>
        </authorList>
    </citation>
    <scope>NUCLEOTIDE SEQUENCE</scope>
    <source>
        <strain evidence="2">Acra3RX</strain>
        <tissue evidence="2">Leaf</tissue>
    </source>
</reference>
<name>A0AAE1IN66_9FABA</name>
<evidence type="ECO:0000313" key="3">
    <source>
        <dbReference type="Proteomes" id="UP001293593"/>
    </source>
</evidence>
<comment type="caution">
    <text evidence="2">The sequence shown here is derived from an EMBL/GenBank/DDBJ whole genome shotgun (WGS) entry which is preliminary data.</text>
</comment>